<dbReference type="OrthoDB" id="6427638at2759"/>
<feature type="compositionally biased region" description="Low complexity" evidence="1">
    <location>
        <begin position="175"/>
        <end position="185"/>
    </location>
</feature>
<feature type="region of interest" description="Disordered" evidence="1">
    <location>
        <begin position="24"/>
        <end position="50"/>
    </location>
</feature>
<accession>A0A8X6TGE4</accession>
<dbReference type="AlphaFoldDB" id="A0A8X6TGE4"/>
<protein>
    <submittedName>
        <fullName evidence="2">Uncharacterized protein</fullName>
    </submittedName>
</protein>
<name>A0A8X6TGE4_NEPPI</name>
<reference evidence="2" key="1">
    <citation type="submission" date="2020-08" db="EMBL/GenBank/DDBJ databases">
        <title>Multicomponent nature underlies the extraordinary mechanical properties of spider dragline silk.</title>
        <authorList>
            <person name="Kono N."/>
            <person name="Nakamura H."/>
            <person name="Mori M."/>
            <person name="Yoshida Y."/>
            <person name="Ohtoshi R."/>
            <person name="Malay A.D."/>
            <person name="Moran D.A.P."/>
            <person name="Tomita M."/>
            <person name="Numata K."/>
            <person name="Arakawa K."/>
        </authorList>
    </citation>
    <scope>NUCLEOTIDE SEQUENCE</scope>
</reference>
<feature type="region of interest" description="Disordered" evidence="1">
    <location>
        <begin position="170"/>
        <end position="201"/>
    </location>
</feature>
<dbReference type="EMBL" id="BMAW01009120">
    <property type="protein sequence ID" value="GFT12148.1"/>
    <property type="molecule type" value="Genomic_DNA"/>
</dbReference>
<evidence type="ECO:0000256" key="1">
    <source>
        <dbReference type="SAM" id="MobiDB-lite"/>
    </source>
</evidence>
<proteinExistence type="predicted"/>
<evidence type="ECO:0000313" key="2">
    <source>
        <dbReference type="EMBL" id="GFT12148.1"/>
    </source>
</evidence>
<comment type="caution">
    <text evidence="2">The sequence shown here is derived from an EMBL/GenBank/DDBJ whole genome shotgun (WGS) entry which is preliminary data.</text>
</comment>
<gene>
    <name evidence="2" type="primary">AVEN_178145_1</name>
    <name evidence="2" type="ORF">NPIL_57471</name>
</gene>
<feature type="compositionally biased region" description="Basic and acidic residues" evidence="1">
    <location>
        <begin position="33"/>
        <end position="50"/>
    </location>
</feature>
<keyword evidence="3" id="KW-1185">Reference proteome</keyword>
<sequence>MHSVPYTSASALWRSERIHLMDISRAPDNGTVRSEHRQPRKEDDSGMHKLCDSQPRRYCYSDSSRLADFSNESDMSEVVFSPIRPHEESDFSDTSASLALSASTAQRRSIPPNIYREGFCYDCNTPSAPDKRRRRKMISRSVVLDDYIKIDPNRMNNGLSDSGVLLRSDRNFPGDSDSTSSSSCSAAPVKMPRRKPKTHRRSMPPNYCCMGYGNQPPMGYGAAPLGYANSPPVVYGNPPPVPPRPRYGNCYPSRSWVSGFRFEIDCGIWLYCFKLMVS</sequence>
<feature type="compositionally biased region" description="Basic residues" evidence="1">
    <location>
        <begin position="191"/>
        <end position="201"/>
    </location>
</feature>
<evidence type="ECO:0000313" key="3">
    <source>
        <dbReference type="Proteomes" id="UP000887013"/>
    </source>
</evidence>
<organism evidence="2 3">
    <name type="scientific">Nephila pilipes</name>
    <name type="common">Giant wood spider</name>
    <name type="synonym">Nephila maculata</name>
    <dbReference type="NCBI Taxonomy" id="299642"/>
    <lineage>
        <taxon>Eukaryota</taxon>
        <taxon>Metazoa</taxon>
        <taxon>Ecdysozoa</taxon>
        <taxon>Arthropoda</taxon>
        <taxon>Chelicerata</taxon>
        <taxon>Arachnida</taxon>
        <taxon>Araneae</taxon>
        <taxon>Araneomorphae</taxon>
        <taxon>Entelegynae</taxon>
        <taxon>Araneoidea</taxon>
        <taxon>Nephilidae</taxon>
        <taxon>Nephila</taxon>
    </lineage>
</organism>
<dbReference type="Proteomes" id="UP000887013">
    <property type="component" value="Unassembled WGS sequence"/>
</dbReference>